<organism evidence="6 7">
    <name type="scientific">Paenibacillus solisilvae</name>
    <dbReference type="NCBI Taxonomy" id="2486751"/>
    <lineage>
        <taxon>Bacteria</taxon>
        <taxon>Bacillati</taxon>
        <taxon>Bacillota</taxon>
        <taxon>Bacilli</taxon>
        <taxon>Bacillales</taxon>
        <taxon>Paenibacillaceae</taxon>
        <taxon>Paenibacillus</taxon>
    </lineage>
</organism>
<dbReference type="InterPro" id="IPR011226">
    <property type="entry name" value="ATP-grasp_fam"/>
</dbReference>
<dbReference type="RefSeq" id="WP_379191808.1">
    <property type="nucleotide sequence ID" value="NZ_JBHSOW010000116.1"/>
</dbReference>
<dbReference type="Gene3D" id="3.40.50.20">
    <property type="match status" value="1"/>
</dbReference>
<dbReference type="InterPro" id="IPR052032">
    <property type="entry name" value="ATP-dep_AA_Ligase"/>
</dbReference>
<feature type="domain" description="ATP-grasp" evidence="5">
    <location>
        <begin position="121"/>
        <end position="314"/>
    </location>
</feature>
<dbReference type="InterPro" id="IPR005479">
    <property type="entry name" value="CPAse_ATP-bd"/>
</dbReference>
<evidence type="ECO:0000256" key="4">
    <source>
        <dbReference type="PROSITE-ProRule" id="PRU00409"/>
    </source>
</evidence>
<keyword evidence="2 4" id="KW-0547">Nucleotide-binding</keyword>
<evidence type="ECO:0000313" key="7">
    <source>
        <dbReference type="Proteomes" id="UP001596047"/>
    </source>
</evidence>
<comment type="caution">
    <text evidence="6">The sequence shown here is derived from an EMBL/GenBank/DDBJ whole genome shotgun (WGS) entry which is preliminary data.</text>
</comment>
<proteinExistence type="predicted"/>
<dbReference type="PIRSF" id="PIRSF029120">
    <property type="entry name" value="UCP029120"/>
    <property type="match status" value="1"/>
</dbReference>
<evidence type="ECO:0000256" key="2">
    <source>
        <dbReference type="ARBA" id="ARBA00022741"/>
    </source>
</evidence>
<keyword evidence="7" id="KW-1185">Reference proteome</keyword>
<dbReference type="PROSITE" id="PS00867">
    <property type="entry name" value="CPSASE_2"/>
    <property type="match status" value="1"/>
</dbReference>
<evidence type="ECO:0000256" key="3">
    <source>
        <dbReference type="ARBA" id="ARBA00022840"/>
    </source>
</evidence>
<evidence type="ECO:0000313" key="6">
    <source>
        <dbReference type="EMBL" id="MFC5653152.1"/>
    </source>
</evidence>
<dbReference type="InterPro" id="IPR011761">
    <property type="entry name" value="ATP-grasp"/>
</dbReference>
<dbReference type="PROSITE" id="PS50975">
    <property type="entry name" value="ATP_GRASP"/>
    <property type="match status" value="1"/>
</dbReference>
<evidence type="ECO:0000259" key="5">
    <source>
        <dbReference type="PROSITE" id="PS50975"/>
    </source>
</evidence>
<dbReference type="EMBL" id="JBHSOW010000116">
    <property type="protein sequence ID" value="MFC5653152.1"/>
    <property type="molecule type" value="Genomic_DNA"/>
</dbReference>
<protein>
    <submittedName>
        <fullName evidence="6">ATP-grasp domain-containing protein</fullName>
    </submittedName>
</protein>
<gene>
    <name evidence="6" type="ORF">ACFPYJ_29380</name>
</gene>
<keyword evidence="1" id="KW-0436">Ligase</keyword>
<dbReference type="Pfam" id="PF15632">
    <property type="entry name" value="ATPgrasp_Ter"/>
    <property type="match status" value="1"/>
</dbReference>
<dbReference type="Gene3D" id="3.30.470.20">
    <property type="entry name" value="ATP-grasp fold, B domain"/>
    <property type="match status" value="1"/>
</dbReference>
<keyword evidence="3 4" id="KW-0067">ATP-binding</keyword>
<dbReference type="PANTHER" id="PTHR43585:SF2">
    <property type="entry name" value="ATP-GRASP ENZYME FSQD"/>
    <property type="match status" value="1"/>
</dbReference>
<dbReference type="PANTHER" id="PTHR43585">
    <property type="entry name" value="FUMIPYRROLE BIOSYNTHESIS PROTEIN C"/>
    <property type="match status" value="1"/>
</dbReference>
<accession>A0ABW0W4Z5</accession>
<dbReference type="SUPFAM" id="SSF56059">
    <property type="entry name" value="Glutathione synthetase ATP-binding domain-like"/>
    <property type="match status" value="1"/>
</dbReference>
<dbReference type="Proteomes" id="UP001596047">
    <property type="component" value="Unassembled WGS sequence"/>
</dbReference>
<evidence type="ECO:0000256" key="1">
    <source>
        <dbReference type="ARBA" id="ARBA00022598"/>
    </source>
</evidence>
<reference evidence="7" key="1">
    <citation type="journal article" date="2019" name="Int. J. Syst. Evol. Microbiol.">
        <title>The Global Catalogue of Microorganisms (GCM) 10K type strain sequencing project: providing services to taxonomists for standard genome sequencing and annotation.</title>
        <authorList>
            <consortium name="The Broad Institute Genomics Platform"/>
            <consortium name="The Broad Institute Genome Sequencing Center for Infectious Disease"/>
            <person name="Wu L."/>
            <person name="Ma J."/>
        </authorList>
    </citation>
    <scope>NUCLEOTIDE SEQUENCE [LARGE SCALE GENOMIC DNA]</scope>
    <source>
        <strain evidence="7">CGMCC 1.3240</strain>
    </source>
</reference>
<sequence>MKKMKIYFNRWFSVAFHYMNAIRNNEDGVQFEIYGTHPDPRHMSLQGCDHAEVEPALQGLEYVEWCVEFCRRHQIDVFIPRLRMFHISKHVHLFDAIGTKVIVCRDTELLEKLMEKDKFYESVAETGIMTVPAYHVVNNAADFKKAYEDLTGRGLRVCFKPTNSEGGLGFRIIDNNRNPLQELFGHVTKWISFDEAYKVLSSQETFQDVMVMELLEGFEYSIDCLSDAEGNLLAAVPRRKAGGRLRLLDDKPELLEIAKRVAQTYRIPYNFNIQMKYSGDTPKLLEINPRMSGGLHVTCLSGVNFPYLAVKLALGGKVAPQTPEYGILASHIEQPMKMRTAAETAKTL</sequence>
<name>A0ABW0W4Z5_9BACL</name>